<evidence type="ECO:0000256" key="8">
    <source>
        <dbReference type="ARBA" id="ARBA00022842"/>
    </source>
</evidence>
<protein>
    <recommendedName>
        <fullName evidence="13">8-oxo-dGTP diphosphatase</fullName>
        <ecNumber evidence="12">3.6.1.55</ecNumber>
    </recommendedName>
    <alternativeName>
        <fullName evidence="16">7,8-dihydro-8-oxoguanine-triphosphatase</fullName>
    </alternativeName>
    <alternativeName>
        <fullName evidence="15">Mutator protein MutT</fullName>
    </alternativeName>
    <alternativeName>
        <fullName evidence="14">dGTP pyrophosphohydrolase</fullName>
    </alternativeName>
</protein>
<dbReference type="GO" id="GO:0008413">
    <property type="term" value="F:8-oxo-7,8-dihydroguanosine triphosphate pyrophosphatase activity"/>
    <property type="evidence" value="ECO:0007669"/>
    <property type="project" value="TreeGrafter"/>
</dbReference>
<evidence type="ECO:0000256" key="5">
    <source>
        <dbReference type="ARBA" id="ARBA00022723"/>
    </source>
</evidence>
<feature type="domain" description="Nudix hydrolase" evidence="18">
    <location>
        <begin position="6"/>
        <end position="132"/>
    </location>
</feature>
<dbReference type="PANTHER" id="PTHR47707:SF1">
    <property type="entry name" value="NUDIX HYDROLASE FAMILY PROTEIN"/>
    <property type="match status" value="1"/>
</dbReference>
<evidence type="ECO:0000313" key="19">
    <source>
        <dbReference type="EMBL" id="MBM3223283.1"/>
    </source>
</evidence>
<keyword evidence="5" id="KW-0479">Metal-binding</keyword>
<comment type="caution">
    <text evidence="19">The sequence shown here is derived from an EMBL/GenBank/DDBJ whole genome shotgun (WGS) entry which is preliminary data.</text>
</comment>
<dbReference type="InterPro" id="IPR020084">
    <property type="entry name" value="NUDIX_hydrolase_CS"/>
</dbReference>
<dbReference type="EC" id="3.6.1.55" evidence="12"/>
<name>A0A937VZ86_UNCTE</name>
<dbReference type="InterPro" id="IPR020476">
    <property type="entry name" value="Nudix_hydrolase"/>
</dbReference>
<dbReference type="PROSITE" id="PS00893">
    <property type="entry name" value="NUDIX_BOX"/>
    <property type="match status" value="1"/>
</dbReference>
<accession>A0A937VZ86</accession>
<evidence type="ECO:0000256" key="6">
    <source>
        <dbReference type="ARBA" id="ARBA00022763"/>
    </source>
</evidence>
<evidence type="ECO:0000256" key="15">
    <source>
        <dbReference type="ARBA" id="ARBA00041979"/>
    </source>
</evidence>
<evidence type="ECO:0000256" key="13">
    <source>
        <dbReference type="ARBA" id="ARBA00040794"/>
    </source>
</evidence>
<dbReference type="GO" id="GO:0044715">
    <property type="term" value="F:8-oxo-dGDP phosphatase activity"/>
    <property type="evidence" value="ECO:0007669"/>
    <property type="project" value="TreeGrafter"/>
</dbReference>
<evidence type="ECO:0000313" key="20">
    <source>
        <dbReference type="Proteomes" id="UP000712673"/>
    </source>
</evidence>
<dbReference type="InterPro" id="IPR047127">
    <property type="entry name" value="MutT-like"/>
</dbReference>
<reference evidence="19" key="1">
    <citation type="submission" date="2019-03" db="EMBL/GenBank/DDBJ databases">
        <title>Lake Tanganyika Metagenome-Assembled Genomes (MAGs).</title>
        <authorList>
            <person name="Tran P."/>
        </authorList>
    </citation>
    <scope>NUCLEOTIDE SEQUENCE</scope>
    <source>
        <strain evidence="19">K_DeepCast_65m_m2_066</strain>
    </source>
</reference>
<dbReference type="Gene3D" id="3.90.79.10">
    <property type="entry name" value="Nucleoside Triphosphate Pyrophosphohydrolase"/>
    <property type="match status" value="1"/>
</dbReference>
<evidence type="ECO:0000256" key="10">
    <source>
        <dbReference type="ARBA" id="ARBA00035861"/>
    </source>
</evidence>
<dbReference type="PANTHER" id="PTHR47707">
    <property type="entry name" value="8-OXO-DGTP DIPHOSPHATASE"/>
    <property type="match status" value="1"/>
</dbReference>
<evidence type="ECO:0000256" key="16">
    <source>
        <dbReference type="ARBA" id="ARBA00042798"/>
    </source>
</evidence>
<dbReference type="Pfam" id="PF00293">
    <property type="entry name" value="NUDIX"/>
    <property type="match status" value="1"/>
</dbReference>
<dbReference type="CDD" id="cd03425">
    <property type="entry name" value="NUDIX_MutT_NudA_like"/>
    <property type="match status" value="1"/>
</dbReference>
<evidence type="ECO:0000256" key="17">
    <source>
        <dbReference type="RuleBase" id="RU003476"/>
    </source>
</evidence>
<comment type="similarity">
    <text evidence="2 17">Belongs to the Nudix hydrolase family.</text>
</comment>
<evidence type="ECO:0000259" key="18">
    <source>
        <dbReference type="PROSITE" id="PS51462"/>
    </source>
</evidence>
<dbReference type="EMBL" id="VGLS01000121">
    <property type="protein sequence ID" value="MBM3223283.1"/>
    <property type="molecule type" value="Genomic_DNA"/>
</dbReference>
<evidence type="ECO:0000256" key="7">
    <source>
        <dbReference type="ARBA" id="ARBA00022801"/>
    </source>
</evidence>
<dbReference type="GO" id="GO:0006281">
    <property type="term" value="P:DNA repair"/>
    <property type="evidence" value="ECO:0007669"/>
    <property type="project" value="UniProtKB-KW"/>
</dbReference>
<dbReference type="GO" id="GO:0035539">
    <property type="term" value="F:8-oxo-7,8-dihydrodeoxyguanosine triphosphate pyrophosphatase activity"/>
    <property type="evidence" value="ECO:0007669"/>
    <property type="project" value="UniProtKB-EC"/>
</dbReference>
<dbReference type="GO" id="GO:0006260">
    <property type="term" value="P:DNA replication"/>
    <property type="evidence" value="ECO:0007669"/>
    <property type="project" value="UniProtKB-KW"/>
</dbReference>
<organism evidence="19 20">
    <name type="scientific">Tectimicrobiota bacterium</name>
    <dbReference type="NCBI Taxonomy" id="2528274"/>
    <lineage>
        <taxon>Bacteria</taxon>
        <taxon>Pseudomonadati</taxon>
        <taxon>Nitrospinota/Tectimicrobiota group</taxon>
        <taxon>Candidatus Tectimicrobiota</taxon>
    </lineage>
</organism>
<keyword evidence="9" id="KW-0234">DNA repair</keyword>
<gene>
    <name evidence="19" type="ORF">FJZ47_05705</name>
</gene>
<keyword evidence="3" id="KW-0515">Mutator protein</keyword>
<dbReference type="SUPFAM" id="SSF55811">
    <property type="entry name" value="Nudix"/>
    <property type="match status" value="1"/>
</dbReference>
<dbReference type="InterPro" id="IPR015797">
    <property type="entry name" value="NUDIX_hydrolase-like_dom_sf"/>
</dbReference>
<keyword evidence="7 17" id="KW-0378">Hydrolase</keyword>
<evidence type="ECO:0000256" key="12">
    <source>
        <dbReference type="ARBA" id="ARBA00038905"/>
    </source>
</evidence>
<dbReference type="InterPro" id="IPR000086">
    <property type="entry name" value="NUDIX_hydrolase_dom"/>
</dbReference>
<keyword evidence="4" id="KW-0235">DNA replication</keyword>
<keyword evidence="8" id="KW-0460">Magnesium</keyword>
<proteinExistence type="inferred from homology"/>
<evidence type="ECO:0000256" key="1">
    <source>
        <dbReference type="ARBA" id="ARBA00001946"/>
    </source>
</evidence>
<keyword evidence="6" id="KW-0227">DNA damage</keyword>
<evidence type="ECO:0000256" key="14">
    <source>
        <dbReference type="ARBA" id="ARBA00041592"/>
    </source>
</evidence>
<comment type="catalytic activity">
    <reaction evidence="11">
        <text>8-oxo-GTP + H2O = 8-oxo-GMP + diphosphate + H(+)</text>
        <dbReference type="Rhea" id="RHEA:67616"/>
        <dbReference type="ChEBI" id="CHEBI:15377"/>
        <dbReference type="ChEBI" id="CHEBI:15378"/>
        <dbReference type="ChEBI" id="CHEBI:33019"/>
        <dbReference type="ChEBI" id="CHEBI:143553"/>
        <dbReference type="ChEBI" id="CHEBI:145694"/>
    </reaction>
</comment>
<evidence type="ECO:0000256" key="11">
    <source>
        <dbReference type="ARBA" id="ARBA00036904"/>
    </source>
</evidence>
<evidence type="ECO:0000256" key="4">
    <source>
        <dbReference type="ARBA" id="ARBA00022705"/>
    </source>
</evidence>
<comment type="cofactor">
    <cofactor evidence="1">
        <name>Mg(2+)</name>
        <dbReference type="ChEBI" id="CHEBI:18420"/>
    </cofactor>
</comment>
<dbReference type="GO" id="GO:0044716">
    <property type="term" value="F:8-oxo-GDP phosphatase activity"/>
    <property type="evidence" value="ECO:0007669"/>
    <property type="project" value="TreeGrafter"/>
</dbReference>
<evidence type="ECO:0000256" key="2">
    <source>
        <dbReference type="ARBA" id="ARBA00005582"/>
    </source>
</evidence>
<dbReference type="AlphaFoldDB" id="A0A937VZ86"/>
<sequence length="142" mass="15783">MSQSTSPLLVVAGVIQQGGKLLVCQRRHDSAFALKWEFPGGKVEPGEQPAAGLRRELQEELGILADIGAEAYRTCHDYPGHYTVELIFYHVARFTGVLENRAFAQLYWAAMADLLHLDFLAGDAELIRQMHQGHILLPQSQA</sequence>
<dbReference type="PRINTS" id="PR00502">
    <property type="entry name" value="NUDIXFAMILY"/>
</dbReference>
<dbReference type="PROSITE" id="PS51462">
    <property type="entry name" value="NUDIX"/>
    <property type="match status" value="1"/>
</dbReference>
<dbReference type="Proteomes" id="UP000712673">
    <property type="component" value="Unassembled WGS sequence"/>
</dbReference>
<evidence type="ECO:0000256" key="3">
    <source>
        <dbReference type="ARBA" id="ARBA00022457"/>
    </source>
</evidence>
<dbReference type="GO" id="GO:0046872">
    <property type="term" value="F:metal ion binding"/>
    <property type="evidence" value="ECO:0007669"/>
    <property type="project" value="UniProtKB-KW"/>
</dbReference>
<evidence type="ECO:0000256" key="9">
    <source>
        <dbReference type="ARBA" id="ARBA00023204"/>
    </source>
</evidence>
<comment type="catalytic activity">
    <reaction evidence="10">
        <text>8-oxo-dGTP + H2O = 8-oxo-dGMP + diphosphate + H(+)</text>
        <dbReference type="Rhea" id="RHEA:31575"/>
        <dbReference type="ChEBI" id="CHEBI:15377"/>
        <dbReference type="ChEBI" id="CHEBI:15378"/>
        <dbReference type="ChEBI" id="CHEBI:33019"/>
        <dbReference type="ChEBI" id="CHEBI:63224"/>
        <dbReference type="ChEBI" id="CHEBI:77896"/>
        <dbReference type="EC" id="3.6.1.55"/>
    </reaction>
</comment>